<keyword evidence="3" id="KW-1185">Reference proteome</keyword>
<reference evidence="2" key="2">
    <citation type="submission" date="2023-06" db="EMBL/GenBank/DDBJ databases">
        <authorList>
            <consortium name="Lawrence Berkeley National Laboratory"/>
            <person name="Haridas S."/>
            <person name="Hensen N."/>
            <person name="Bonometti L."/>
            <person name="Westerberg I."/>
            <person name="Brannstrom I.O."/>
            <person name="Guillou S."/>
            <person name="Cros-Aarteil S."/>
            <person name="Calhoun S."/>
            <person name="Kuo A."/>
            <person name="Mondo S."/>
            <person name="Pangilinan J."/>
            <person name="Riley R."/>
            <person name="Labutti K."/>
            <person name="Andreopoulos B."/>
            <person name="Lipzen A."/>
            <person name="Chen C."/>
            <person name="Yanf M."/>
            <person name="Daum C."/>
            <person name="Ng V."/>
            <person name="Clum A."/>
            <person name="Steindorff A."/>
            <person name="Ohm R."/>
            <person name="Martin F."/>
            <person name="Silar P."/>
            <person name="Natvig D."/>
            <person name="Lalanne C."/>
            <person name="Gautier V."/>
            <person name="Ament-Velasquez S.L."/>
            <person name="Kruys A."/>
            <person name="Hutchinson M.I."/>
            <person name="Powell A.J."/>
            <person name="Barry K."/>
            <person name="Miller A.N."/>
            <person name="Grigoriev I.V."/>
            <person name="Debuchy R."/>
            <person name="Gladieux P."/>
            <person name="Thoren M.H."/>
            <person name="Johannesson H."/>
        </authorList>
    </citation>
    <scope>NUCLEOTIDE SEQUENCE</scope>
    <source>
        <strain evidence="2">CBS 955.72</strain>
    </source>
</reference>
<protein>
    <submittedName>
        <fullName evidence="2">Uncharacterized protein</fullName>
    </submittedName>
</protein>
<sequence length="220" mass="24801">MPSFAPDDNTAEMAPVQSPSPVQPPEPFPEVNRHQTSDPGSRSTTADNQPGESQKPKTTSRDFMENNCRYSDDYHPPGWARLAAMPDYINNADVFRTFSYSGVRLIQYTGARLAFLNTKLDDFDRGENMHLRGLTKYQTRVPGRPESKDEYDLLVEAYLEEYLQYSKKTRQMTSRPAYFFLELTLPHETSAVGVQIQANAPTSSRSTAALRRHAGPYPSG</sequence>
<feature type="compositionally biased region" description="Basic and acidic residues" evidence="1">
    <location>
        <begin position="59"/>
        <end position="68"/>
    </location>
</feature>
<feature type="compositionally biased region" description="Polar residues" evidence="1">
    <location>
        <begin position="37"/>
        <end position="52"/>
    </location>
</feature>
<gene>
    <name evidence="2" type="ORF">B0T25DRAFT_94126</name>
</gene>
<accession>A0AAJ0HQD0</accession>
<evidence type="ECO:0000256" key="1">
    <source>
        <dbReference type="SAM" id="MobiDB-lite"/>
    </source>
</evidence>
<organism evidence="2 3">
    <name type="scientific">Lasiosphaeria hispida</name>
    <dbReference type="NCBI Taxonomy" id="260671"/>
    <lineage>
        <taxon>Eukaryota</taxon>
        <taxon>Fungi</taxon>
        <taxon>Dikarya</taxon>
        <taxon>Ascomycota</taxon>
        <taxon>Pezizomycotina</taxon>
        <taxon>Sordariomycetes</taxon>
        <taxon>Sordariomycetidae</taxon>
        <taxon>Sordariales</taxon>
        <taxon>Lasiosphaeriaceae</taxon>
        <taxon>Lasiosphaeria</taxon>
    </lineage>
</organism>
<dbReference type="AlphaFoldDB" id="A0AAJ0HQD0"/>
<feature type="region of interest" description="Disordered" evidence="1">
    <location>
        <begin position="1"/>
        <end position="68"/>
    </location>
</feature>
<dbReference type="EMBL" id="JAUIQD010000002">
    <property type="protein sequence ID" value="KAK3359312.1"/>
    <property type="molecule type" value="Genomic_DNA"/>
</dbReference>
<name>A0AAJ0HQD0_9PEZI</name>
<dbReference type="Proteomes" id="UP001275084">
    <property type="component" value="Unassembled WGS sequence"/>
</dbReference>
<evidence type="ECO:0000313" key="2">
    <source>
        <dbReference type="EMBL" id="KAK3359312.1"/>
    </source>
</evidence>
<reference evidence="2" key="1">
    <citation type="journal article" date="2023" name="Mol. Phylogenet. Evol.">
        <title>Genome-scale phylogeny and comparative genomics of the fungal order Sordariales.</title>
        <authorList>
            <person name="Hensen N."/>
            <person name="Bonometti L."/>
            <person name="Westerberg I."/>
            <person name="Brannstrom I.O."/>
            <person name="Guillou S."/>
            <person name="Cros-Aarteil S."/>
            <person name="Calhoun S."/>
            <person name="Haridas S."/>
            <person name="Kuo A."/>
            <person name="Mondo S."/>
            <person name="Pangilinan J."/>
            <person name="Riley R."/>
            <person name="LaButti K."/>
            <person name="Andreopoulos B."/>
            <person name="Lipzen A."/>
            <person name="Chen C."/>
            <person name="Yan M."/>
            <person name="Daum C."/>
            <person name="Ng V."/>
            <person name="Clum A."/>
            <person name="Steindorff A."/>
            <person name="Ohm R.A."/>
            <person name="Martin F."/>
            <person name="Silar P."/>
            <person name="Natvig D.O."/>
            <person name="Lalanne C."/>
            <person name="Gautier V."/>
            <person name="Ament-Velasquez S.L."/>
            <person name="Kruys A."/>
            <person name="Hutchinson M.I."/>
            <person name="Powell A.J."/>
            <person name="Barry K."/>
            <person name="Miller A.N."/>
            <person name="Grigoriev I.V."/>
            <person name="Debuchy R."/>
            <person name="Gladieux P."/>
            <person name="Hiltunen Thoren M."/>
            <person name="Johannesson H."/>
        </authorList>
    </citation>
    <scope>NUCLEOTIDE SEQUENCE</scope>
    <source>
        <strain evidence="2">CBS 955.72</strain>
    </source>
</reference>
<proteinExistence type="predicted"/>
<evidence type="ECO:0000313" key="3">
    <source>
        <dbReference type="Proteomes" id="UP001275084"/>
    </source>
</evidence>
<comment type="caution">
    <text evidence="2">The sequence shown here is derived from an EMBL/GenBank/DDBJ whole genome shotgun (WGS) entry which is preliminary data.</text>
</comment>